<name>A0A4R2RVX1_9FIRM</name>
<dbReference type="RefSeq" id="WP_131918338.1">
    <property type="nucleotide sequence ID" value="NZ_JAOQNU010000005.1"/>
</dbReference>
<dbReference type="PANTHER" id="PTHR40278">
    <property type="entry name" value="DNA UTILIZATION PROTEIN HOFN"/>
    <property type="match status" value="1"/>
</dbReference>
<dbReference type="InterPro" id="IPR007813">
    <property type="entry name" value="PilN"/>
</dbReference>
<keyword evidence="4" id="KW-1185">Reference proteome</keyword>
<evidence type="ECO:0000256" key="2">
    <source>
        <dbReference type="SAM" id="Phobius"/>
    </source>
</evidence>
<dbReference type="PANTHER" id="PTHR40278:SF1">
    <property type="entry name" value="DNA UTILIZATION PROTEIN HOFN"/>
    <property type="match status" value="1"/>
</dbReference>
<feature type="region of interest" description="Disordered" evidence="1">
    <location>
        <begin position="125"/>
        <end position="146"/>
    </location>
</feature>
<dbReference type="InterPro" id="IPR052534">
    <property type="entry name" value="Extracell_DNA_Util/SecSys_Comp"/>
</dbReference>
<evidence type="ECO:0000313" key="3">
    <source>
        <dbReference type="EMBL" id="TCP67109.1"/>
    </source>
</evidence>
<dbReference type="Proteomes" id="UP000294813">
    <property type="component" value="Unassembled WGS sequence"/>
</dbReference>
<dbReference type="OrthoDB" id="1787433at2"/>
<evidence type="ECO:0000313" key="4">
    <source>
        <dbReference type="Proteomes" id="UP000294813"/>
    </source>
</evidence>
<dbReference type="AlphaFoldDB" id="A0A4R2RVX1"/>
<proteinExistence type="predicted"/>
<feature type="transmembrane region" description="Helical" evidence="2">
    <location>
        <begin position="23"/>
        <end position="49"/>
    </location>
</feature>
<keyword evidence="2" id="KW-0812">Transmembrane</keyword>
<sequence>MSVRFNLLPPELRSREEQKRTQLIVKTTAVIAVSIFLAIFAVLAVFTWMTETNTADLRAKRTALEAELLEYAPYVRMMDRIYQADALLNKAAGNQPNWAQTLHDMNIHLPSGVWLNDLSATYGGSAQKQNQPAAETKAPASPPSASVLGEITMRGQAYSAVDLAEWLKGSEQVSSLSNARFQSTSAQNVNGQPVYQFEIKADIVKSPKSAPLTEKGGKADEG</sequence>
<protein>
    <submittedName>
        <fullName evidence="3">Tfp pilus assembly protein PilN</fullName>
    </submittedName>
</protein>
<comment type="caution">
    <text evidence="3">The sequence shown here is derived from an EMBL/GenBank/DDBJ whole genome shotgun (WGS) entry which is preliminary data.</text>
</comment>
<accession>A0A4R2RVX1</accession>
<reference evidence="3 4" key="1">
    <citation type="submission" date="2019-03" db="EMBL/GenBank/DDBJ databases">
        <title>Genomic Encyclopedia of Type Strains, Phase IV (KMG-IV): sequencing the most valuable type-strain genomes for metagenomic binning, comparative biology and taxonomic classification.</title>
        <authorList>
            <person name="Goeker M."/>
        </authorList>
    </citation>
    <scope>NUCLEOTIDE SEQUENCE [LARGE SCALE GENOMIC DNA]</scope>
    <source>
        <strain evidence="3 4">DSM 11170</strain>
    </source>
</reference>
<gene>
    <name evidence="3" type="ORF">EDD73_1054</name>
</gene>
<keyword evidence="2" id="KW-1133">Transmembrane helix</keyword>
<keyword evidence="2" id="KW-0472">Membrane</keyword>
<evidence type="ECO:0000256" key="1">
    <source>
        <dbReference type="SAM" id="MobiDB-lite"/>
    </source>
</evidence>
<dbReference type="Pfam" id="PF05137">
    <property type="entry name" value="PilN"/>
    <property type="match status" value="1"/>
</dbReference>
<dbReference type="EMBL" id="SLXT01000005">
    <property type="protein sequence ID" value="TCP67109.1"/>
    <property type="molecule type" value="Genomic_DNA"/>
</dbReference>
<organism evidence="3 4">
    <name type="scientific">Heliophilum fasciatum</name>
    <dbReference type="NCBI Taxonomy" id="35700"/>
    <lineage>
        <taxon>Bacteria</taxon>
        <taxon>Bacillati</taxon>
        <taxon>Bacillota</taxon>
        <taxon>Clostridia</taxon>
        <taxon>Eubacteriales</taxon>
        <taxon>Heliobacteriaceae</taxon>
        <taxon>Heliophilum</taxon>
    </lineage>
</organism>